<protein>
    <submittedName>
        <fullName evidence="1">Uncharacterized conserved protein YeaO, DUF488 family</fullName>
    </submittedName>
</protein>
<dbReference type="InterPro" id="IPR052552">
    <property type="entry name" value="YeaO-like"/>
</dbReference>
<dbReference type="RefSeq" id="WP_090289072.1">
    <property type="nucleotide sequence ID" value="NZ_FNCK01000001.1"/>
</dbReference>
<sequence length="120" mass="14453">MAEIKLRRAYDQKGRDDGYRILVDRIWPRGIKKEELSFSWWPKEIAPSKDLRQDFDHDPEKFSTFKENYQKELDNHSMKDELLEKVSKQLTKHHVTLVYGAKDEQHNQAVVLKEWLEKNL</sequence>
<proteinExistence type="predicted"/>
<dbReference type="STRING" id="120956.SAMN05421791_101383"/>
<dbReference type="PANTHER" id="PTHR36849">
    <property type="entry name" value="CYTOPLASMIC PROTEIN-RELATED"/>
    <property type="match status" value="1"/>
</dbReference>
<dbReference type="Proteomes" id="UP000199708">
    <property type="component" value="Unassembled WGS sequence"/>
</dbReference>
<dbReference type="OrthoDB" id="9790745at2"/>
<evidence type="ECO:0000313" key="1">
    <source>
        <dbReference type="EMBL" id="SDF90040.1"/>
    </source>
</evidence>
<accession>A0A1G7PXE7</accession>
<name>A0A1G7PXE7_9LACT</name>
<dbReference type="Pfam" id="PF22752">
    <property type="entry name" value="DUF488-N3i"/>
    <property type="match status" value="1"/>
</dbReference>
<gene>
    <name evidence="1" type="ORF">SAMN05421791_101383</name>
</gene>
<dbReference type="PANTHER" id="PTHR36849:SF1">
    <property type="entry name" value="CYTOPLASMIC PROTEIN"/>
    <property type="match status" value="1"/>
</dbReference>
<dbReference type="AlphaFoldDB" id="A0A1G7PXE7"/>
<organism evidence="1 2">
    <name type="scientific">Facklamia miroungae</name>
    <dbReference type="NCBI Taxonomy" id="120956"/>
    <lineage>
        <taxon>Bacteria</taxon>
        <taxon>Bacillati</taxon>
        <taxon>Bacillota</taxon>
        <taxon>Bacilli</taxon>
        <taxon>Lactobacillales</taxon>
        <taxon>Aerococcaceae</taxon>
        <taxon>Facklamia</taxon>
    </lineage>
</organism>
<reference evidence="1 2" key="1">
    <citation type="submission" date="2016-10" db="EMBL/GenBank/DDBJ databases">
        <authorList>
            <person name="de Groot N.N."/>
        </authorList>
    </citation>
    <scope>NUCLEOTIDE SEQUENCE [LARGE SCALE GENOMIC DNA]</scope>
    <source>
        <strain evidence="1 2">ATCC BAA-466</strain>
    </source>
</reference>
<keyword evidence="2" id="KW-1185">Reference proteome</keyword>
<evidence type="ECO:0000313" key="2">
    <source>
        <dbReference type="Proteomes" id="UP000199708"/>
    </source>
</evidence>
<dbReference type="EMBL" id="FNCK01000001">
    <property type="protein sequence ID" value="SDF90040.1"/>
    <property type="molecule type" value="Genomic_DNA"/>
</dbReference>